<dbReference type="PROSITE" id="PS51349">
    <property type="entry name" value="FMN_HYDROXY_ACID_DH_2"/>
    <property type="match status" value="1"/>
</dbReference>
<feature type="binding site" evidence="7">
    <location>
        <position position="134"/>
    </location>
    <ligand>
        <name>FMN</name>
        <dbReference type="ChEBI" id="CHEBI:58210"/>
    </ligand>
</feature>
<dbReference type="SUPFAM" id="SSF51395">
    <property type="entry name" value="FMN-linked oxidoreductases"/>
    <property type="match status" value="1"/>
</dbReference>
<dbReference type="InterPro" id="IPR013785">
    <property type="entry name" value="Aldolase_TIM"/>
</dbReference>
<dbReference type="GeneID" id="69601583"/>
<feature type="binding site" evidence="7">
    <location>
        <position position="284"/>
    </location>
    <ligand>
        <name>FMN</name>
        <dbReference type="ChEBI" id="CHEBI:58210"/>
    </ligand>
</feature>
<feature type="active site" description="Proton acceptor" evidence="6">
    <location>
        <position position="286"/>
    </location>
</feature>
<dbReference type="RefSeq" id="WP_010930497.1">
    <property type="nucleotide sequence ID" value="NZ_AP024746.1"/>
</dbReference>
<dbReference type="GO" id="GO:0004459">
    <property type="term" value="F:L-lactate dehydrogenase (NAD+) activity"/>
    <property type="evidence" value="ECO:0007669"/>
    <property type="project" value="TreeGrafter"/>
</dbReference>
<keyword evidence="4 8" id="KW-0560">Oxidoreductase</keyword>
<evidence type="ECO:0000256" key="2">
    <source>
        <dbReference type="ARBA" id="ARBA00022630"/>
    </source>
</evidence>
<dbReference type="PIRSF" id="PIRSF000138">
    <property type="entry name" value="Al-hdrx_acd_dh"/>
    <property type="match status" value="1"/>
</dbReference>
<reference evidence="8 9" key="1">
    <citation type="submission" date="2018-06" db="EMBL/GenBank/DDBJ databases">
        <authorList>
            <consortium name="Pathogen Informatics"/>
            <person name="Doyle S."/>
        </authorList>
    </citation>
    <scope>NUCLEOTIDE SEQUENCE [LARGE SCALE GENOMIC DNA]</scope>
    <source>
        <strain evidence="8 9">NCTC10911</strain>
    </source>
</reference>
<sequence length="398" mass="44314">MKTHDALQRRALCIDDLRAWARKALPKGLFEFVDRGTEDEFLLSRNRRSLDELRLLPRVMRDVSRRNCSTHYFGQASSMPMIIAPTGAAGLLAYEGEYLMAKAAARAGIPFVLSTASIVSMERVAQAGGDLWFQLYMLPDLGASYRLMDRARNAGYRALMVTLDTPVSPNREYNVRNHFTLPMQISSRNALDVMRRPAWIWNVFFRYLLRNGVPMLENYPDEYRQRLDASGKGRMSLPKTDSITWESLRALRRHWRGPLIAKGILHPEDARMARDCGVDAIVVSNHGGRNFDAAATPIEALPRIVDEIADKAEVFVDSGFRRGVDVAKALALGARGVLLGRAPLWGVASAGEPGALHALELMREELLRSMAFLGCESLAALDRGLLAPATLPRNGGWP</sequence>
<dbReference type="GO" id="GO:0009060">
    <property type="term" value="P:aerobic respiration"/>
    <property type="evidence" value="ECO:0007669"/>
    <property type="project" value="TreeGrafter"/>
</dbReference>
<feature type="binding site" evidence="7">
    <location>
        <position position="136"/>
    </location>
    <ligand>
        <name>glyoxylate</name>
        <dbReference type="ChEBI" id="CHEBI:36655"/>
    </ligand>
</feature>
<evidence type="ECO:0000256" key="7">
    <source>
        <dbReference type="PIRSR" id="PIRSR000138-2"/>
    </source>
</evidence>
<feature type="binding site" evidence="7">
    <location>
        <position position="114"/>
    </location>
    <ligand>
        <name>FMN</name>
        <dbReference type="ChEBI" id="CHEBI:58210"/>
    </ligand>
</feature>
<dbReference type="PANTHER" id="PTHR10578">
    <property type="entry name" value="S -2-HYDROXY-ACID OXIDASE-RELATED"/>
    <property type="match status" value="1"/>
</dbReference>
<feature type="binding site" evidence="7">
    <location>
        <position position="262"/>
    </location>
    <ligand>
        <name>FMN</name>
        <dbReference type="ChEBI" id="CHEBI:58210"/>
    </ligand>
</feature>
<dbReference type="Proteomes" id="UP000255014">
    <property type="component" value="Unassembled WGS sequence"/>
</dbReference>
<dbReference type="CDD" id="cd02809">
    <property type="entry name" value="alpha_hydroxyacid_oxid_FMN"/>
    <property type="match status" value="1"/>
</dbReference>
<dbReference type="InterPro" id="IPR037396">
    <property type="entry name" value="FMN_HAD"/>
</dbReference>
<comment type="cofactor">
    <cofactor evidence="1">
        <name>FMN</name>
        <dbReference type="ChEBI" id="CHEBI:58210"/>
    </cofactor>
</comment>
<dbReference type="EC" id="1.1.99.31" evidence="8"/>
<dbReference type="GO" id="GO:0005886">
    <property type="term" value="C:plasma membrane"/>
    <property type="evidence" value="ECO:0007669"/>
    <property type="project" value="TreeGrafter"/>
</dbReference>
<accession>A0A0E8DD79</accession>
<dbReference type="Gene3D" id="3.20.20.70">
    <property type="entry name" value="Aldolase class I"/>
    <property type="match status" value="1"/>
</dbReference>
<feature type="binding site" evidence="7">
    <location>
        <position position="171"/>
    </location>
    <ligand>
        <name>glyoxylate</name>
        <dbReference type="ChEBI" id="CHEBI:36655"/>
    </ligand>
</feature>
<feature type="binding site" evidence="7">
    <location>
        <position position="162"/>
    </location>
    <ligand>
        <name>FMN</name>
        <dbReference type="ChEBI" id="CHEBI:58210"/>
    </ligand>
</feature>
<keyword evidence="3 7" id="KW-0288">FMN</keyword>
<organism evidence="8 9">
    <name type="scientific">Bordetella pertussis</name>
    <dbReference type="NCBI Taxonomy" id="520"/>
    <lineage>
        <taxon>Bacteria</taxon>
        <taxon>Pseudomonadati</taxon>
        <taxon>Pseudomonadota</taxon>
        <taxon>Betaproteobacteria</taxon>
        <taxon>Burkholderiales</taxon>
        <taxon>Alcaligenaceae</taxon>
        <taxon>Bordetella</taxon>
    </lineage>
</organism>
<dbReference type="PANTHER" id="PTHR10578:SF107">
    <property type="entry name" value="2-HYDROXYACID OXIDASE 1"/>
    <property type="match status" value="1"/>
</dbReference>
<protein>
    <submittedName>
        <fullName evidence="8">(S)-mandelate dehydrogenase</fullName>
        <ecNumber evidence="8">1.1.99.31</ecNumber>
    </submittedName>
</protein>
<evidence type="ECO:0000256" key="3">
    <source>
        <dbReference type="ARBA" id="ARBA00022643"/>
    </source>
</evidence>
<dbReference type="GO" id="GO:0010181">
    <property type="term" value="F:FMN binding"/>
    <property type="evidence" value="ECO:0007669"/>
    <property type="project" value="InterPro"/>
</dbReference>
<proteinExistence type="inferred from homology"/>
<evidence type="ECO:0000313" key="9">
    <source>
        <dbReference type="Proteomes" id="UP000255014"/>
    </source>
</evidence>
<evidence type="ECO:0000313" key="8">
    <source>
        <dbReference type="EMBL" id="SUV65623.1"/>
    </source>
</evidence>
<feature type="binding site" evidence="7">
    <location>
        <position position="286"/>
    </location>
    <ligand>
        <name>glyoxylate</name>
        <dbReference type="ChEBI" id="CHEBI:36655"/>
    </ligand>
</feature>
<dbReference type="OMA" id="WSYVAGG"/>
<feature type="binding site" evidence="7">
    <location>
        <begin position="340"/>
        <end position="341"/>
    </location>
    <ligand>
        <name>FMN</name>
        <dbReference type="ChEBI" id="CHEBI:58210"/>
    </ligand>
</feature>
<dbReference type="Pfam" id="PF01070">
    <property type="entry name" value="FMN_dh"/>
    <property type="match status" value="1"/>
</dbReference>
<gene>
    <name evidence="8" type="primary">mdlB_2</name>
    <name evidence="8" type="ORF">NCTC10911_02660</name>
</gene>
<dbReference type="InterPro" id="IPR000262">
    <property type="entry name" value="FMN-dep_DH"/>
</dbReference>
<evidence type="ECO:0000256" key="1">
    <source>
        <dbReference type="ARBA" id="ARBA00001917"/>
    </source>
</evidence>
<dbReference type="EMBL" id="UFTT01000002">
    <property type="protein sequence ID" value="SUV65623.1"/>
    <property type="molecule type" value="Genomic_DNA"/>
</dbReference>
<evidence type="ECO:0000256" key="4">
    <source>
        <dbReference type="ARBA" id="ARBA00023002"/>
    </source>
</evidence>
<feature type="binding site" evidence="7">
    <location>
        <begin position="85"/>
        <end position="87"/>
    </location>
    <ligand>
        <name>FMN</name>
        <dbReference type="ChEBI" id="CHEBI:58210"/>
    </ligand>
</feature>
<keyword evidence="2 7" id="KW-0285">Flavoprotein</keyword>
<feature type="binding site" evidence="7">
    <location>
        <begin position="317"/>
        <end position="321"/>
    </location>
    <ligand>
        <name>FMN</name>
        <dbReference type="ChEBI" id="CHEBI:58210"/>
    </ligand>
</feature>
<dbReference type="GO" id="GO:0033720">
    <property type="term" value="F:(S)-mandelate dehydrogenase activity"/>
    <property type="evidence" value="ECO:0007669"/>
    <property type="project" value="UniProtKB-EC"/>
</dbReference>
<evidence type="ECO:0000256" key="5">
    <source>
        <dbReference type="ARBA" id="ARBA00024042"/>
    </source>
</evidence>
<dbReference type="InterPro" id="IPR012133">
    <property type="entry name" value="Alpha-hydoxy_acid_DH_FMN"/>
</dbReference>
<comment type="similarity">
    <text evidence="5">Belongs to the FMN-dependent alpha-hydroxy acid dehydrogenase family.</text>
</comment>
<feature type="binding site" evidence="7">
    <location>
        <position position="289"/>
    </location>
    <ligand>
        <name>glyoxylate</name>
        <dbReference type="ChEBI" id="CHEBI:36655"/>
    </ligand>
</feature>
<dbReference type="FunFam" id="3.20.20.70:FF:000029">
    <property type="entry name" value="L-lactate dehydrogenase"/>
    <property type="match status" value="1"/>
</dbReference>
<dbReference type="AlphaFoldDB" id="A0A0E8DD79"/>
<name>A0A0E8DD79_BORPT</name>
<evidence type="ECO:0000256" key="6">
    <source>
        <dbReference type="PIRSR" id="PIRSR000138-1"/>
    </source>
</evidence>